<keyword evidence="5 7" id="KW-1133">Transmembrane helix</keyword>
<dbReference type="Proteomes" id="UP000094769">
    <property type="component" value="Unassembled WGS sequence"/>
</dbReference>
<feature type="transmembrane region" description="Helical" evidence="7">
    <location>
        <begin position="67"/>
        <end position="89"/>
    </location>
</feature>
<comment type="caution">
    <text evidence="8">The sequence shown here is derived from an EMBL/GenBank/DDBJ whole genome shotgun (WGS) entry which is preliminary data.</text>
</comment>
<dbReference type="RefSeq" id="WP_069121105.1">
    <property type="nucleotide sequence ID" value="NZ_MARB01000002.1"/>
</dbReference>
<dbReference type="AlphaFoldDB" id="A0A7Z0VQB9"/>
<evidence type="ECO:0000256" key="2">
    <source>
        <dbReference type="ARBA" id="ARBA00022448"/>
    </source>
</evidence>
<dbReference type="PANTHER" id="PTHR36838:SF1">
    <property type="entry name" value="SLR1864 PROTEIN"/>
    <property type="match status" value="1"/>
</dbReference>
<feature type="transmembrane region" description="Helical" evidence="7">
    <location>
        <begin position="177"/>
        <end position="200"/>
    </location>
</feature>
<evidence type="ECO:0000256" key="3">
    <source>
        <dbReference type="ARBA" id="ARBA00022475"/>
    </source>
</evidence>
<dbReference type="GO" id="GO:0055085">
    <property type="term" value="P:transmembrane transport"/>
    <property type="evidence" value="ECO:0007669"/>
    <property type="project" value="InterPro"/>
</dbReference>
<dbReference type="PANTHER" id="PTHR36838">
    <property type="entry name" value="AUXIN EFFLUX CARRIER FAMILY PROTEIN"/>
    <property type="match status" value="1"/>
</dbReference>
<dbReference type="OrthoDB" id="3238001at2"/>
<dbReference type="EMBL" id="MARB01000002">
    <property type="protein sequence ID" value="ODJ89371.1"/>
    <property type="molecule type" value="Genomic_DNA"/>
</dbReference>
<comment type="subcellular location">
    <subcellularLocation>
        <location evidence="1">Membrane</location>
        <topology evidence="1">Multi-pass membrane protein</topology>
    </subcellularLocation>
</comment>
<feature type="transmembrane region" description="Helical" evidence="7">
    <location>
        <begin position="153"/>
        <end position="171"/>
    </location>
</feature>
<feature type="transmembrane region" description="Helical" evidence="7">
    <location>
        <begin position="6"/>
        <end position="26"/>
    </location>
</feature>
<evidence type="ECO:0000256" key="5">
    <source>
        <dbReference type="ARBA" id="ARBA00022989"/>
    </source>
</evidence>
<dbReference type="Pfam" id="PF03547">
    <property type="entry name" value="Mem_trans"/>
    <property type="match status" value="1"/>
</dbReference>
<name>A0A7Z0VQB9_9GAMM</name>
<gene>
    <name evidence="8" type="ORF">CODIS_04700</name>
</gene>
<dbReference type="GO" id="GO:0016020">
    <property type="term" value="C:membrane"/>
    <property type="evidence" value="ECO:0007669"/>
    <property type="project" value="UniProtKB-SubCell"/>
</dbReference>
<accession>A0A7Z0VQB9</accession>
<feature type="transmembrane region" description="Helical" evidence="7">
    <location>
        <begin position="272"/>
        <end position="293"/>
    </location>
</feature>
<keyword evidence="2" id="KW-0813">Transport</keyword>
<proteinExistence type="predicted"/>
<protein>
    <submittedName>
        <fullName evidence="8">Membrane transport protein</fullName>
    </submittedName>
</protein>
<feature type="transmembrane region" description="Helical" evidence="7">
    <location>
        <begin position="38"/>
        <end position="55"/>
    </location>
</feature>
<keyword evidence="4 7" id="KW-0812">Transmembrane</keyword>
<evidence type="ECO:0000313" key="9">
    <source>
        <dbReference type="Proteomes" id="UP000094769"/>
    </source>
</evidence>
<keyword evidence="9" id="KW-1185">Reference proteome</keyword>
<evidence type="ECO:0000256" key="6">
    <source>
        <dbReference type="ARBA" id="ARBA00023136"/>
    </source>
</evidence>
<evidence type="ECO:0000256" key="4">
    <source>
        <dbReference type="ARBA" id="ARBA00022692"/>
    </source>
</evidence>
<feature type="transmembrane region" description="Helical" evidence="7">
    <location>
        <begin position="212"/>
        <end position="235"/>
    </location>
</feature>
<sequence>MHSSLFLQILQVTLPVFGIALLGYIYGRLCGSDILSVNRINMQLFVPALLFYVLSEKIPDTQEWKTIAWGALMIIIVSGIISLPLTRLLGMRPRVLLPSMMFNNAGNLGLPLAALAFGDQLLPLAVVAFVVSTSLHFSLGIWLVSGRVHPTELLRNPVFLATLAGIMAYAFDWHTPSILMPGLVMLSEVAIPLMLVSLGVRLIHIELRYWKAGLSGALLCPLSGLIGAWVAIIWLQPNEQMRDILLLFSILPPAVMNYLLAESYHQSPQEVAAMVAFGNLASLIVIPIALAFIL</sequence>
<dbReference type="InterPro" id="IPR004776">
    <property type="entry name" value="Mem_transp_PIN-like"/>
</dbReference>
<keyword evidence="3" id="KW-1003">Cell membrane</keyword>
<evidence type="ECO:0000256" key="1">
    <source>
        <dbReference type="ARBA" id="ARBA00004141"/>
    </source>
</evidence>
<feature type="transmembrane region" description="Helical" evidence="7">
    <location>
        <begin position="124"/>
        <end position="144"/>
    </location>
</feature>
<reference evidence="8 9" key="1">
    <citation type="submission" date="2016-06" db="EMBL/GenBank/DDBJ databases">
        <title>Genome sequence of endosymbiont of Candidatus Endolucinida thiodiazotropha.</title>
        <authorList>
            <person name="Poehlein A."/>
            <person name="Koenig S."/>
            <person name="Heiden S.E."/>
            <person name="Thuermer A."/>
            <person name="Voget S."/>
            <person name="Daniel R."/>
            <person name="Markert S."/>
            <person name="Gros O."/>
            <person name="Schweder T."/>
        </authorList>
    </citation>
    <scope>NUCLEOTIDE SEQUENCE [LARGE SCALE GENOMIC DNA]</scope>
    <source>
        <strain evidence="8 9">COS</strain>
    </source>
</reference>
<organism evidence="8 9">
    <name type="scientific">Candidatus Thiodiazotropha endolucinida</name>
    <dbReference type="NCBI Taxonomy" id="1655433"/>
    <lineage>
        <taxon>Bacteria</taxon>
        <taxon>Pseudomonadati</taxon>
        <taxon>Pseudomonadota</taxon>
        <taxon>Gammaproteobacteria</taxon>
        <taxon>Chromatiales</taxon>
        <taxon>Sedimenticolaceae</taxon>
        <taxon>Candidatus Thiodiazotropha</taxon>
    </lineage>
</organism>
<feature type="transmembrane region" description="Helical" evidence="7">
    <location>
        <begin position="241"/>
        <end position="260"/>
    </location>
</feature>
<keyword evidence="6 7" id="KW-0472">Membrane</keyword>
<feature type="transmembrane region" description="Helical" evidence="7">
    <location>
        <begin position="101"/>
        <end position="118"/>
    </location>
</feature>
<evidence type="ECO:0000313" key="8">
    <source>
        <dbReference type="EMBL" id="ODJ89371.1"/>
    </source>
</evidence>
<evidence type="ECO:0000256" key="7">
    <source>
        <dbReference type="SAM" id="Phobius"/>
    </source>
</evidence>